<sequence length="101" mass="10521">MTDECGTTIDILALVVTFFGLECVYKAAVGMGDVAAKGASHHNVSTSIIRKAPAVLGDSAIITNQAPMSASYIFTSSAKAEVKPLSFRGCGLVQREISAIE</sequence>
<dbReference type="Proteomes" id="UP000256294">
    <property type="component" value="Unassembled WGS sequence"/>
</dbReference>
<reference evidence="1 2" key="1">
    <citation type="submission" date="2018-08" db="EMBL/GenBank/DDBJ databases">
        <title>Genomic Encyclopedia of Archaeal and Bacterial Type Strains, Phase II (KMG-II): from individual species to whole genera.</title>
        <authorList>
            <person name="Goeker M."/>
        </authorList>
    </citation>
    <scope>NUCLEOTIDE SEQUENCE [LARGE SCALE GENOMIC DNA]</scope>
    <source>
        <strain evidence="1 2">DSM 17905</strain>
    </source>
</reference>
<gene>
    <name evidence="1" type="ORF">BDD26_0086</name>
</gene>
<name>A0A3D9UL95_9GAMM</name>
<organism evidence="1 2">
    <name type="scientific">Xenorhabdus cabanillasii</name>
    <dbReference type="NCBI Taxonomy" id="351673"/>
    <lineage>
        <taxon>Bacteria</taxon>
        <taxon>Pseudomonadati</taxon>
        <taxon>Pseudomonadota</taxon>
        <taxon>Gammaproteobacteria</taxon>
        <taxon>Enterobacterales</taxon>
        <taxon>Morganellaceae</taxon>
        <taxon>Xenorhabdus</taxon>
    </lineage>
</organism>
<comment type="caution">
    <text evidence="1">The sequence shown here is derived from an EMBL/GenBank/DDBJ whole genome shotgun (WGS) entry which is preliminary data.</text>
</comment>
<protein>
    <submittedName>
        <fullName evidence="1">Uncharacterized protein</fullName>
    </submittedName>
</protein>
<dbReference type="AlphaFoldDB" id="A0A3D9UL95"/>
<proteinExistence type="predicted"/>
<keyword evidence="2" id="KW-1185">Reference proteome</keyword>
<accession>A0A3D9UL95</accession>
<evidence type="ECO:0000313" key="2">
    <source>
        <dbReference type="Proteomes" id="UP000256294"/>
    </source>
</evidence>
<evidence type="ECO:0000313" key="1">
    <source>
        <dbReference type="EMBL" id="REF25591.1"/>
    </source>
</evidence>
<dbReference type="EMBL" id="QTUB01000001">
    <property type="protein sequence ID" value="REF25591.1"/>
    <property type="molecule type" value="Genomic_DNA"/>
</dbReference>